<name>A0AAW2XQ29_9LAMI</name>
<proteinExistence type="predicted"/>
<dbReference type="PANTHER" id="PTHR48475:SF2">
    <property type="entry name" value="RIBONUCLEASE H"/>
    <property type="match status" value="1"/>
</dbReference>
<dbReference type="AlphaFoldDB" id="A0AAW2XQ29"/>
<protein>
    <recommendedName>
        <fullName evidence="2">Reverse transcriptase/retrotransposon-derived protein RNase H-like domain-containing protein</fullName>
    </recommendedName>
</protein>
<organism evidence="1">
    <name type="scientific">Sesamum latifolium</name>
    <dbReference type="NCBI Taxonomy" id="2727402"/>
    <lineage>
        <taxon>Eukaryota</taxon>
        <taxon>Viridiplantae</taxon>
        <taxon>Streptophyta</taxon>
        <taxon>Embryophyta</taxon>
        <taxon>Tracheophyta</taxon>
        <taxon>Spermatophyta</taxon>
        <taxon>Magnoliopsida</taxon>
        <taxon>eudicotyledons</taxon>
        <taxon>Gunneridae</taxon>
        <taxon>Pentapetalae</taxon>
        <taxon>asterids</taxon>
        <taxon>lamiids</taxon>
        <taxon>Lamiales</taxon>
        <taxon>Pedaliaceae</taxon>
        <taxon>Sesamum</taxon>
    </lineage>
</organism>
<reference evidence="1" key="1">
    <citation type="submission" date="2020-06" db="EMBL/GenBank/DDBJ databases">
        <authorList>
            <person name="Li T."/>
            <person name="Hu X."/>
            <person name="Zhang T."/>
            <person name="Song X."/>
            <person name="Zhang H."/>
            <person name="Dai N."/>
            <person name="Sheng W."/>
            <person name="Hou X."/>
            <person name="Wei L."/>
        </authorList>
    </citation>
    <scope>NUCLEOTIDE SEQUENCE</scope>
    <source>
        <strain evidence="1">KEN1</strain>
        <tissue evidence="1">Leaf</tissue>
    </source>
</reference>
<comment type="caution">
    <text evidence="1">The sequence shown here is derived from an EMBL/GenBank/DDBJ whole genome shotgun (WGS) entry which is preliminary data.</text>
</comment>
<dbReference type="InterPro" id="IPR043502">
    <property type="entry name" value="DNA/RNA_pol_sf"/>
</dbReference>
<dbReference type="InterPro" id="IPR043128">
    <property type="entry name" value="Rev_trsase/Diguanyl_cyclase"/>
</dbReference>
<dbReference type="Gene3D" id="3.30.70.270">
    <property type="match status" value="1"/>
</dbReference>
<dbReference type="SUPFAM" id="SSF56672">
    <property type="entry name" value="DNA/RNA polymerases"/>
    <property type="match status" value="1"/>
</dbReference>
<dbReference type="EMBL" id="JACGWN010000003">
    <property type="protein sequence ID" value="KAL0456130.1"/>
    <property type="molecule type" value="Genomic_DNA"/>
</dbReference>
<evidence type="ECO:0000313" key="1">
    <source>
        <dbReference type="EMBL" id="KAL0456130.1"/>
    </source>
</evidence>
<evidence type="ECO:0008006" key="2">
    <source>
        <dbReference type="Google" id="ProtNLM"/>
    </source>
</evidence>
<gene>
    <name evidence="1" type="ORF">Slati_0952200</name>
</gene>
<reference evidence="1" key="2">
    <citation type="journal article" date="2024" name="Plant">
        <title>Genomic evolution and insights into agronomic trait innovations of Sesamum species.</title>
        <authorList>
            <person name="Miao H."/>
            <person name="Wang L."/>
            <person name="Qu L."/>
            <person name="Liu H."/>
            <person name="Sun Y."/>
            <person name="Le M."/>
            <person name="Wang Q."/>
            <person name="Wei S."/>
            <person name="Zheng Y."/>
            <person name="Lin W."/>
            <person name="Duan Y."/>
            <person name="Cao H."/>
            <person name="Xiong S."/>
            <person name="Wang X."/>
            <person name="Wei L."/>
            <person name="Li C."/>
            <person name="Ma Q."/>
            <person name="Ju M."/>
            <person name="Zhao R."/>
            <person name="Li G."/>
            <person name="Mu C."/>
            <person name="Tian Q."/>
            <person name="Mei H."/>
            <person name="Zhang T."/>
            <person name="Gao T."/>
            <person name="Zhang H."/>
        </authorList>
    </citation>
    <scope>NUCLEOTIDE SEQUENCE</scope>
    <source>
        <strain evidence="1">KEN1</strain>
    </source>
</reference>
<accession>A0AAW2XQ29</accession>
<dbReference type="PANTHER" id="PTHR48475">
    <property type="entry name" value="RIBONUCLEASE H"/>
    <property type="match status" value="1"/>
</dbReference>
<sequence>MKGQEVQRLTGRIAALSRFISKAGEKSLHFFKVLRKAKNFEWDVTCKQAFEELKKYLVGFPLLVKPSNGDTLYLYLSTTPQAISSILIPEDEGNQMPIYYVLKTNLPLKKSLGKPDTSGRLLKWAVELSEYDILYLSRTTIKAQALADFASEMAGISLEDTSKTEKWLLHVDGSSTMHGSSADIVNTSPQGENLEFAVKFGFRASTNEAEYKALVIDMKMTH</sequence>